<protein>
    <submittedName>
        <fullName evidence="2">Uncharacterized protein</fullName>
    </submittedName>
</protein>
<feature type="region of interest" description="Disordered" evidence="1">
    <location>
        <begin position="177"/>
        <end position="197"/>
    </location>
</feature>
<feature type="region of interest" description="Disordered" evidence="1">
    <location>
        <begin position="257"/>
        <end position="306"/>
    </location>
</feature>
<feature type="compositionally biased region" description="Polar residues" evidence="1">
    <location>
        <begin position="1"/>
        <end position="19"/>
    </location>
</feature>
<feature type="compositionally biased region" description="Polar residues" evidence="1">
    <location>
        <begin position="42"/>
        <end position="54"/>
    </location>
</feature>
<feature type="compositionally biased region" description="Polar residues" evidence="1">
    <location>
        <begin position="676"/>
        <end position="690"/>
    </location>
</feature>
<evidence type="ECO:0000313" key="3">
    <source>
        <dbReference type="Proteomes" id="UP001165060"/>
    </source>
</evidence>
<feature type="region of interest" description="Disordered" evidence="1">
    <location>
        <begin position="503"/>
        <end position="522"/>
    </location>
</feature>
<feature type="region of interest" description="Disordered" evidence="1">
    <location>
        <begin position="1"/>
        <end position="101"/>
    </location>
</feature>
<feature type="compositionally biased region" description="Acidic residues" evidence="1">
    <location>
        <begin position="504"/>
        <end position="513"/>
    </location>
</feature>
<feature type="compositionally biased region" description="Low complexity" evidence="1">
    <location>
        <begin position="55"/>
        <end position="83"/>
    </location>
</feature>
<comment type="caution">
    <text evidence="2">The sequence shown here is derived from an EMBL/GenBank/DDBJ whole genome shotgun (WGS) entry which is preliminary data.</text>
</comment>
<gene>
    <name evidence="2" type="ORF">TeGR_g6861</name>
</gene>
<evidence type="ECO:0000313" key="2">
    <source>
        <dbReference type="EMBL" id="GMI37656.1"/>
    </source>
</evidence>
<feature type="compositionally biased region" description="Basic and acidic residues" evidence="1">
    <location>
        <begin position="257"/>
        <end position="269"/>
    </location>
</feature>
<evidence type="ECO:0000256" key="1">
    <source>
        <dbReference type="SAM" id="MobiDB-lite"/>
    </source>
</evidence>
<name>A0ABQ6N0M5_9STRA</name>
<reference evidence="2 3" key="1">
    <citation type="journal article" date="2023" name="Commun. Biol.">
        <title>Genome analysis of Parmales, the sister group of diatoms, reveals the evolutionary specialization of diatoms from phago-mixotrophs to photoautotrophs.</title>
        <authorList>
            <person name="Ban H."/>
            <person name="Sato S."/>
            <person name="Yoshikawa S."/>
            <person name="Yamada K."/>
            <person name="Nakamura Y."/>
            <person name="Ichinomiya M."/>
            <person name="Sato N."/>
            <person name="Blanc-Mathieu R."/>
            <person name="Endo H."/>
            <person name="Kuwata A."/>
            <person name="Ogata H."/>
        </authorList>
    </citation>
    <scope>NUCLEOTIDE SEQUENCE [LARGE SCALE GENOMIC DNA]</scope>
</reference>
<proteinExistence type="predicted"/>
<sequence length="690" mass="75036">MLARMQSNQNNMQEANNPASPHHSPMQGRSNKSPPVRHDSVQKLSTQASSIQALQGSRATGRQARAAQAQAQQVQRMVAATPAEAPPPPPMARHNSVAATPDSIRKERDRLLKEKAQWVQHAQTQNAILVKLLHDARAGKALLQAEMDALTSQRHALATMSLDHLAHTFDKTLSTLPLGPKSGSHEEVPVESRHKSDAVHEMMCQIARRVRASQEMGIRNMLSKIEETEQFFIKGGDITLKIHELKAMAEDICEGEEHAGEGDNKHGGDMPRGSVPSKDSSGGPRGSTTDARKARQSTYGTNKGISFSTNTTAHVISAMTAQQKDMDGKLTELVEERDHWKTEYEGLKRKMTKMKVINAITKITYANKSRDSATGANHPAAKYDFVLPADTQGWESLPDNWKRVGIRCLRQYVKDMASQHVRRDYVNSESLGAIVTECAEHLKEVLGHMMFTTATSEAGSMATDDGITHLCDAILNSLAMERESYPLVTLFLTYRGESMYVENREEEDDDEGEGAIGEDGLVGDEYEVAQAKQHIRRGSVDMQKAVAAAAAEGVQGREEFVIPEPVSGGTFTQNPAAHPPNAPMPKRVSKTAAPPAAARPAAPPAAARPAAPPAAARPAAPPAAARPAVPPPAQQESIGSDFSFGREDRKQSLFDRKLDHEAIAAAEVERKARQAEMQTNFSDSDSDGLN</sequence>
<dbReference type="Proteomes" id="UP001165060">
    <property type="component" value="Unassembled WGS sequence"/>
</dbReference>
<keyword evidence="3" id="KW-1185">Reference proteome</keyword>
<dbReference type="EMBL" id="BRYB01000783">
    <property type="protein sequence ID" value="GMI37656.1"/>
    <property type="molecule type" value="Genomic_DNA"/>
</dbReference>
<feature type="region of interest" description="Disordered" evidence="1">
    <location>
        <begin position="564"/>
        <end position="690"/>
    </location>
</feature>
<feature type="compositionally biased region" description="Polar residues" evidence="1">
    <location>
        <begin position="296"/>
        <end position="306"/>
    </location>
</feature>
<organism evidence="2 3">
    <name type="scientific">Tetraparma gracilis</name>
    <dbReference type="NCBI Taxonomy" id="2962635"/>
    <lineage>
        <taxon>Eukaryota</taxon>
        <taxon>Sar</taxon>
        <taxon>Stramenopiles</taxon>
        <taxon>Ochrophyta</taxon>
        <taxon>Bolidophyceae</taxon>
        <taxon>Parmales</taxon>
        <taxon>Triparmaceae</taxon>
        <taxon>Tetraparma</taxon>
    </lineage>
</organism>
<feature type="compositionally biased region" description="Low complexity" evidence="1">
    <location>
        <begin position="592"/>
        <end position="627"/>
    </location>
</feature>
<accession>A0ABQ6N0M5</accession>
<feature type="compositionally biased region" description="Basic and acidic residues" evidence="1">
    <location>
        <begin position="644"/>
        <end position="674"/>
    </location>
</feature>
<feature type="compositionally biased region" description="Basic and acidic residues" evidence="1">
    <location>
        <begin position="183"/>
        <end position="197"/>
    </location>
</feature>